<name>A0ABD2TEY3_9SOLN</name>
<keyword evidence="2" id="KW-1185">Reference proteome</keyword>
<dbReference type="SUPFAM" id="SSF52058">
    <property type="entry name" value="L domain-like"/>
    <property type="match status" value="1"/>
</dbReference>
<feature type="non-terminal residue" evidence="1">
    <location>
        <position position="272"/>
    </location>
</feature>
<dbReference type="AlphaFoldDB" id="A0ABD2TEY3"/>
<sequence>MKEIGIFRCQKLKLEAPVGDMISSSYCNMFLEKLTLCGFDTFIDDISPELVPRARKLDVFSSQNLTKFFIPTATDSLSIWNCKNLEKLSGACQMTHLRIIRCLKLKWLPELLPSLKELHLSYCPEIEFFPEGGLPFNSQKLEIRNCKKLVNGRKEWRLQRLSCLRELWINHDGSDEEILAGENWELCSSIQRLEVSNMKTLSSQLLKSLSSLEYLCIADIPQIQSMVEEGLPSSLSQLHLNDQHQLHSLPTEVFRYLTSLQSLVISSCHQLQ</sequence>
<evidence type="ECO:0000313" key="2">
    <source>
        <dbReference type="Proteomes" id="UP001627284"/>
    </source>
</evidence>
<dbReference type="InterPro" id="IPR032675">
    <property type="entry name" value="LRR_dom_sf"/>
</dbReference>
<dbReference type="PANTHER" id="PTHR34630:SF113">
    <property type="entry name" value="DISEASE RESISTANCE PROTEIN I2C-5"/>
    <property type="match status" value="1"/>
</dbReference>
<dbReference type="Gene3D" id="3.80.10.10">
    <property type="entry name" value="Ribonuclease Inhibitor"/>
    <property type="match status" value="2"/>
</dbReference>
<dbReference type="Proteomes" id="UP001627284">
    <property type="component" value="Unassembled WGS sequence"/>
</dbReference>
<dbReference type="EMBL" id="JBJKTR010000011">
    <property type="protein sequence ID" value="KAL3354206.1"/>
    <property type="molecule type" value="Genomic_DNA"/>
</dbReference>
<accession>A0ABD2TEY3</accession>
<organism evidence="1 2">
    <name type="scientific">Solanum stoloniferum</name>
    <dbReference type="NCBI Taxonomy" id="62892"/>
    <lineage>
        <taxon>Eukaryota</taxon>
        <taxon>Viridiplantae</taxon>
        <taxon>Streptophyta</taxon>
        <taxon>Embryophyta</taxon>
        <taxon>Tracheophyta</taxon>
        <taxon>Spermatophyta</taxon>
        <taxon>Magnoliopsida</taxon>
        <taxon>eudicotyledons</taxon>
        <taxon>Gunneridae</taxon>
        <taxon>Pentapetalae</taxon>
        <taxon>asterids</taxon>
        <taxon>lamiids</taxon>
        <taxon>Solanales</taxon>
        <taxon>Solanaceae</taxon>
        <taxon>Solanoideae</taxon>
        <taxon>Solaneae</taxon>
        <taxon>Solanum</taxon>
    </lineage>
</organism>
<evidence type="ECO:0000313" key="1">
    <source>
        <dbReference type="EMBL" id="KAL3354206.1"/>
    </source>
</evidence>
<gene>
    <name evidence="1" type="ORF">AABB24_018718</name>
</gene>
<dbReference type="PANTHER" id="PTHR34630">
    <property type="entry name" value="OS11G0677101 PROTEIN"/>
    <property type="match status" value="1"/>
</dbReference>
<comment type="caution">
    <text evidence="1">The sequence shown here is derived from an EMBL/GenBank/DDBJ whole genome shotgun (WGS) entry which is preliminary data.</text>
</comment>
<proteinExistence type="predicted"/>
<protein>
    <submittedName>
        <fullName evidence="1">Uncharacterized protein</fullName>
    </submittedName>
</protein>
<reference evidence="1 2" key="1">
    <citation type="submission" date="2024-05" db="EMBL/GenBank/DDBJ databases">
        <title>De novo assembly of an allotetraploid wild potato.</title>
        <authorList>
            <person name="Hosaka A.J."/>
        </authorList>
    </citation>
    <scope>NUCLEOTIDE SEQUENCE [LARGE SCALE GENOMIC DNA]</scope>
    <source>
        <tissue evidence="1">Young leaves</tissue>
    </source>
</reference>